<dbReference type="PANTHER" id="PTHR38474">
    <property type="entry name" value="SLR0299 PROTEIN"/>
    <property type="match status" value="1"/>
</dbReference>
<sequence>MRKEINIKEWYRKDHFEFFSKFSEPFFGVTAKIDCTLAYKISKENGYSFFLYYLHKTLVTTNKIEPFRYRIIEGKLFEYEAINASPTINRENGSFGFSYLDYHEDFKTFCDLAAPRIEEVRNSNSLMPALSGENVIHFSALPWIDFTSLSHARHYDFPDSCPKISFGKMITENDRQMMSVSVHVHHGLMDGLHVGQFFEELQELMNEND</sequence>
<comment type="caution">
    <text evidence="1">The sequence shown here is derived from an EMBL/GenBank/DDBJ whole genome shotgun (WGS) entry which is preliminary data.</text>
</comment>
<reference evidence="1" key="1">
    <citation type="journal article" date="2015" name="Nature">
        <title>Complex archaea that bridge the gap between prokaryotes and eukaryotes.</title>
        <authorList>
            <person name="Spang A."/>
            <person name="Saw J.H."/>
            <person name="Jorgensen S.L."/>
            <person name="Zaremba-Niedzwiedzka K."/>
            <person name="Martijn J."/>
            <person name="Lind A.E."/>
            <person name="van Eijk R."/>
            <person name="Schleper C."/>
            <person name="Guy L."/>
            <person name="Ettema T.J."/>
        </authorList>
    </citation>
    <scope>NUCLEOTIDE SEQUENCE</scope>
</reference>
<dbReference type="SUPFAM" id="SSF52777">
    <property type="entry name" value="CoA-dependent acyltransferases"/>
    <property type="match status" value="1"/>
</dbReference>
<dbReference type="Gene3D" id="3.30.559.10">
    <property type="entry name" value="Chloramphenicol acetyltransferase-like domain"/>
    <property type="match status" value="1"/>
</dbReference>
<dbReference type="GO" id="GO:0008811">
    <property type="term" value="F:chloramphenicol O-acetyltransferase activity"/>
    <property type="evidence" value="ECO:0007669"/>
    <property type="project" value="InterPro"/>
</dbReference>
<gene>
    <name evidence="1" type="ORF">LCGC14_0068280</name>
</gene>
<organism evidence="1">
    <name type="scientific">marine sediment metagenome</name>
    <dbReference type="NCBI Taxonomy" id="412755"/>
    <lineage>
        <taxon>unclassified sequences</taxon>
        <taxon>metagenomes</taxon>
        <taxon>ecological metagenomes</taxon>
    </lineage>
</organism>
<dbReference type="AlphaFoldDB" id="A0A0F9W2F7"/>
<dbReference type="PIRSF" id="PIRSF000440">
    <property type="entry name" value="CAT"/>
    <property type="match status" value="1"/>
</dbReference>
<dbReference type="InterPro" id="IPR023213">
    <property type="entry name" value="CAT-like_dom_sf"/>
</dbReference>
<protein>
    <recommendedName>
        <fullName evidence="2">Chloramphenicol acetyltransferase</fullName>
    </recommendedName>
</protein>
<dbReference type="SMART" id="SM01059">
    <property type="entry name" value="CAT"/>
    <property type="match status" value="1"/>
</dbReference>
<dbReference type="InterPro" id="IPR001707">
    <property type="entry name" value="Cmp_AcTrfase"/>
</dbReference>
<dbReference type="PANTHER" id="PTHR38474:SF1">
    <property type="entry name" value="SLR0299 PROTEIN"/>
    <property type="match status" value="1"/>
</dbReference>
<evidence type="ECO:0008006" key="2">
    <source>
        <dbReference type="Google" id="ProtNLM"/>
    </source>
</evidence>
<dbReference type="Pfam" id="PF00302">
    <property type="entry name" value="CAT"/>
    <property type="match status" value="1"/>
</dbReference>
<name>A0A0F9W2F7_9ZZZZ</name>
<proteinExistence type="predicted"/>
<accession>A0A0F9W2F7</accession>
<dbReference type="EMBL" id="LAZR01000016">
    <property type="protein sequence ID" value="KKO06408.1"/>
    <property type="molecule type" value="Genomic_DNA"/>
</dbReference>
<evidence type="ECO:0000313" key="1">
    <source>
        <dbReference type="EMBL" id="KKO06408.1"/>
    </source>
</evidence>